<dbReference type="SMART" id="SM00829">
    <property type="entry name" value="PKS_ER"/>
    <property type="match status" value="1"/>
</dbReference>
<dbReference type="InterPro" id="IPR036291">
    <property type="entry name" value="NAD(P)-bd_dom_sf"/>
</dbReference>
<dbReference type="Pfam" id="PF08240">
    <property type="entry name" value="ADH_N"/>
    <property type="match status" value="1"/>
</dbReference>
<dbReference type="PANTHER" id="PTHR45348">
    <property type="entry name" value="HYPOTHETICAL OXIDOREDUCTASE (EUROFUNG)"/>
    <property type="match status" value="1"/>
</dbReference>
<dbReference type="STRING" id="1276538.A0A1X7S629"/>
<evidence type="ECO:0000259" key="4">
    <source>
        <dbReference type="SMART" id="SM00829"/>
    </source>
</evidence>
<dbReference type="AlphaFoldDB" id="A0A1X7S629"/>
<evidence type="ECO:0000256" key="3">
    <source>
        <dbReference type="ARBA" id="ARBA00023002"/>
    </source>
</evidence>
<dbReference type="CDD" id="cd08249">
    <property type="entry name" value="enoyl_reductase_like"/>
    <property type="match status" value="1"/>
</dbReference>
<protein>
    <recommendedName>
        <fullName evidence="4">Enoyl reductase (ER) domain-containing protein</fullName>
    </recommendedName>
</protein>
<organism evidence="5 6">
    <name type="scientific">Zymoseptoria tritici (strain ST99CH_3D7)</name>
    <dbReference type="NCBI Taxonomy" id="1276538"/>
    <lineage>
        <taxon>Eukaryota</taxon>
        <taxon>Fungi</taxon>
        <taxon>Dikarya</taxon>
        <taxon>Ascomycota</taxon>
        <taxon>Pezizomycotina</taxon>
        <taxon>Dothideomycetes</taxon>
        <taxon>Dothideomycetidae</taxon>
        <taxon>Mycosphaerellales</taxon>
        <taxon>Mycosphaerellaceae</taxon>
        <taxon>Zymoseptoria</taxon>
    </lineage>
</organism>
<gene>
    <name evidence="5" type="ORF">ZT3D7_G10298</name>
</gene>
<keyword evidence="3" id="KW-0560">Oxidoreductase</keyword>
<keyword evidence="6" id="KW-1185">Reference proteome</keyword>
<comment type="subunit">
    <text evidence="2">Monomer.</text>
</comment>
<sequence length="386" mass="41534">MIYLSRTLLPCLRHAWHPRLSSTMASQLPSTQQAILINENKAKVASAPVPKLRPTYVLAKVDSIALNPTDWKHINGKRAAPNGLAGCDFSGVVVEVGSEVSKSLKPGDRIAATTHGANASQTEDGCFAEYAVAKGDLCVKLPDSLSFEKAATFPLGASTVGQGLFQKALKLNLPTNPTKNGETVLIYGGSTATGSLAIQYAKLAGYKVLTTCSPHNNDFVKSLGADGVYNYKDPSCGENINRDTKDSLKLIWDTVSLESTAKICAEAISSDPEGARYGSILPVKFKEGVFTTFTFMYTIFNDPFTKAGRDTPAVPEDFEFAKKFFAITEKLLAEGKLKTHPEKVGPKGLEGALQGMEDMKNEKVSANKLVYRVTDTPADSKAEVEL</sequence>
<dbReference type="InterPro" id="IPR013154">
    <property type="entry name" value="ADH-like_N"/>
</dbReference>
<dbReference type="Gene3D" id="3.40.50.720">
    <property type="entry name" value="NAD(P)-binding Rossmann-like Domain"/>
    <property type="match status" value="1"/>
</dbReference>
<dbReference type="Proteomes" id="UP000215127">
    <property type="component" value="Chromosome 11"/>
</dbReference>
<dbReference type="InterPro" id="IPR047122">
    <property type="entry name" value="Trans-enoyl_RdTase-like"/>
</dbReference>
<dbReference type="InterPro" id="IPR011032">
    <property type="entry name" value="GroES-like_sf"/>
</dbReference>
<evidence type="ECO:0000256" key="1">
    <source>
        <dbReference type="ARBA" id="ARBA00008072"/>
    </source>
</evidence>
<dbReference type="PANTHER" id="PTHR45348:SF2">
    <property type="entry name" value="ZINC-TYPE ALCOHOL DEHYDROGENASE-LIKE PROTEIN C2E1P3.01"/>
    <property type="match status" value="1"/>
</dbReference>
<dbReference type="InterPro" id="IPR013149">
    <property type="entry name" value="ADH-like_C"/>
</dbReference>
<dbReference type="SUPFAM" id="SSF50129">
    <property type="entry name" value="GroES-like"/>
    <property type="match status" value="1"/>
</dbReference>
<comment type="similarity">
    <text evidence="1">Belongs to the zinc-containing alcohol dehydrogenase family.</text>
</comment>
<evidence type="ECO:0000256" key="2">
    <source>
        <dbReference type="ARBA" id="ARBA00011245"/>
    </source>
</evidence>
<accession>A0A1X7S629</accession>
<dbReference type="Pfam" id="PF00107">
    <property type="entry name" value="ADH_zinc_N"/>
    <property type="match status" value="1"/>
</dbReference>
<dbReference type="SUPFAM" id="SSF51735">
    <property type="entry name" value="NAD(P)-binding Rossmann-fold domains"/>
    <property type="match status" value="1"/>
</dbReference>
<dbReference type="InterPro" id="IPR020843">
    <property type="entry name" value="ER"/>
</dbReference>
<dbReference type="EMBL" id="LT853702">
    <property type="protein sequence ID" value="SMQ55143.1"/>
    <property type="molecule type" value="Genomic_DNA"/>
</dbReference>
<dbReference type="GO" id="GO:0016651">
    <property type="term" value="F:oxidoreductase activity, acting on NAD(P)H"/>
    <property type="evidence" value="ECO:0007669"/>
    <property type="project" value="InterPro"/>
</dbReference>
<name>A0A1X7S629_ZYMT9</name>
<proteinExistence type="inferred from homology"/>
<evidence type="ECO:0000313" key="6">
    <source>
        <dbReference type="Proteomes" id="UP000215127"/>
    </source>
</evidence>
<dbReference type="Gene3D" id="3.90.180.10">
    <property type="entry name" value="Medium-chain alcohol dehydrogenases, catalytic domain"/>
    <property type="match status" value="1"/>
</dbReference>
<reference evidence="5 6" key="1">
    <citation type="submission" date="2016-06" db="EMBL/GenBank/DDBJ databases">
        <authorList>
            <person name="Kjaerup R.B."/>
            <person name="Dalgaard T.S."/>
            <person name="Juul-Madsen H.R."/>
        </authorList>
    </citation>
    <scope>NUCLEOTIDE SEQUENCE [LARGE SCALE GENOMIC DNA]</scope>
</reference>
<feature type="domain" description="Enoyl reductase (ER)" evidence="4">
    <location>
        <begin position="38"/>
        <end position="366"/>
    </location>
</feature>
<evidence type="ECO:0000313" key="5">
    <source>
        <dbReference type="EMBL" id="SMQ55143.1"/>
    </source>
</evidence>